<dbReference type="InterPro" id="IPR050679">
    <property type="entry name" value="Bact_HTH_transcr_reg"/>
</dbReference>
<dbReference type="SMART" id="SM00866">
    <property type="entry name" value="UTRA"/>
    <property type="match status" value="1"/>
</dbReference>
<evidence type="ECO:0000259" key="4">
    <source>
        <dbReference type="PROSITE" id="PS50949"/>
    </source>
</evidence>
<keyword evidence="5" id="KW-0614">Plasmid</keyword>
<dbReference type="SUPFAM" id="SSF64288">
    <property type="entry name" value="Chorismate lyase-like"/>
    <property type="match status" value="1"/>
</dbReference>
<dbReference type="Pfam" id="PF00392">
    <property type="entry name" value="GntR"/>
    <property type="match status" value="1"/>
</dbReference>
<dbReference type="InterPro" id="IPR036390">
    <property type="entry name" value="WH_DNA-bd_sf"/>
</dbReference>
<sequence>MAPAIDRTPPYLQVVSALRKQIISGELKDGDRIPSVRDLATEWSISQATAMKAVAALRADGLVESITGVGTIVRTQSTLHRSAGDRFARMLSTGKIYAPGEFAKITEAGMAVPPVWVADHLGIEEGAEAVRRHRITHNEAGPVGASTSWFAPELGSSVPALLSTERIPGGTPSAIEAVTGQRGVRSSDTSTSSLATEQQAAELGIEPGSPVTIGRNVLRDSEGSVIEVGEYVSAGGRWTTVEHHYA</sequence>
<geneLocation type="plasmid" evidence="5">
    <name>pSG5</name>
</geneLocation>
<evidence type="ECO:0000256" key="3">
    <source>
        <dbReference type="ARBA" id="ARBA00023163"/>
    </source>
</evidence>
<reference evidence="5" key="1">
    <citation type="journal article" date="1995" name="Plasmid">
        <title>Streptomyces ghanaensis plasmid pSG5: nucleotide sequence analysis of the self-transmissible minimal replicon and characterization of the replication mode.</title>
        <authorList>
            <person name="Muth G."/>
            <person name="Farr M."/>
            <person name="Hartmann V."/>
            <person name="Wohlleben W."/>
        </authorList>
    </citation>
    <scope>NUCLEOTIDE SEQUENCE [LARGE SCALE GENOMIC DNA]</scope>
    <source>
        <strain evidence="5">DSM2932</strain>
        <plasmid evidence="5">pSG5</plasmid>
    </source>
</reference>
<keyword evidence="1" id="KW-0805">Transcription regulation</keyword>
<dbReference type="AlphaFoldDB" id="O70026"/>
<dbReference type="GO" id="GO:0003677">
    <property type="term" value="F:DNA binding"/>
    <property type="evidence" value="ECO:0007669"/>
    <property type="project" value="UniProtKB-KW"/>
</dbReference>
<dbReference type="Gene3D" id="3.40.1410.10">
    <property type="entry name" value="Chorismate lyase-like"/>
    <property type="match status" value="1"/>
</dbReference>
<evidence type="ECO:0000256" key="1">
    <source>
        <dbReference type="ARBA" id="ARBA00023015"/>
    </source>
</evidence>
<dbReference type="SMART" id="SM00345">
    <property type="entry name" value="HTH_GNTR"/>
    <property type="match status" value="1"/>
</dbReference>
<name>O70026_STRVD</name>
<dbReference type="InterPro" id="IPR011663">
    <property type="entry name" value="UTRA"/>
</dbReference>
<protein>
    <submittedName>
        <fullName evidence="5">TraR protein</fullName>
    </submittedName>
</protein>
<dbReference type="GO" id="GO:0003700">
    <property type="term" value="F:DNA-binding transcription factor activity"/>
    <property type="evidence" value="ECO:0007669"/>
    <property type="project" value="InterPro"/>
</dbReference>
<keyword evidence="2" id="KW-0238">DNA-binding</keyword>
<accession>O70026</accession>
<reference evidence="5" key="2">
    <citation type="journal article" date="1998" name="Microbiology (Mosc.)">
        <title>The conjugative plasmid pSG5 from Streptomyces ghanaensis DSM2932 differs in its transfer functions from other Streptomyces rolling circle type plasmids.</title>
        <authorList>
            <person name="Maas R.M."/>
            <person name="Goetz J."/>
            <person name="Wohlleben W."/>
            <person name="Muth G."/>
        </authorList>
    </citation>
    <scope>NUCLEOTIDE SEQUENCE</scope>
    <source>
        <strain evidence="5">DSM2932</strain>
        <plasmid evidence="5">pSG5</plasmid>
    </source>
</reference>
<dbReference type="PROSITE" id="PS50949">
    <property type="entry name" value="HTH_GNTR"/>
    <property type="match status" value="1"/>
</dbReference>
<proteinExistence type="predicted"/>
<dbReference type="InterPro" id="IPR000524">
    <property type="entry name" value="Tscrpt_reg_HTH_GntR"/>
</dbReference>
<dbReference type="PANTHER" id="PTHR44846:SF17">
    <property type="entry name" value="GNTR-FAMILY TRANSCRIPTIONAL REGULATOR"/>
    <property type="match status" value="1"/>
</dbReference>
<feature type="domain" description="HTH gntR-type" evidence="4">
    <location>
        <begin position="8"/>
        <end position="76"/>
    </location>
</feature>
<reference evidence="5" key="3">
    <citation type="submission" date="2007-01" db="EMBL/GenBank/DDBJ databases">
        <authorList>
            <person name="Muth G."/>
        </authorList>
    </citation>
    <scope>NUCLEOTIDE SEQUENCE</scope>
    <source>
        <strain evidence="5">DSM2932</strain>
        <plasmid evidence="5">pSG5</plasmid>
    </source>
</reference>
<keyword evidence="3" id="KW-0804">Transcription</keyword>
<dbReference type="InterPro" id="IPR036388">
    <property type="entry name" value="WH-like_DNA-bd_sf"/>
</dbReference>
<organism evidence="5">
    <name type="scientific">Streptomyces viridosporus</name>
    <dbReference type="NCBI Taxonomy" id="67581"/>
    <lineage>
        <taxon>Bacteria</taxon>
        <taxon>Bacillati</taxon>
        <taxon>Actinomycetota</taxon>
        <taxon>Actinomycetes</taxon>
        <taxon>Kitasatosporales</taxon>
        <taxon>Streptomycetaceae</taxon>
        <taxon>Streptomyces</taxon>
    </lineage>
</organism>
<dbReference type="Pfam" id="PF07702">
    <property type="entry name" value="UTRA"/>
    <property type="match status" value="1"/>
</dbReference>
<evidence type="ECO:0000313" key="5">
    <source>
        <dbReference type="EMBL" id="CAA56754.1"/>
    </source>
</evidence>
<dbReference type="InterPro" id="IPR028978">
    <property type="entry name" value="Chorismate_lyase_/UTRA_dom_sf"/>
</dbReference>
<evidence type="ECO:0000256" key="2">
    <source>
        <dbReference type="ARBA" id="ARBA00023125"/>
    </source>
</evidence>
<dbReference type="SUPFAM" id="SSF46785">
    <property type="entry name" value="Winged helix' DNA-binding domain"/>
    <property type="match status" value="1"/>
</dbReference>
<dbReference type="CDD" id="cd07377">
    <property type="entry name" value="WHTH_GntR"/>
    <property type="match status" value="1"/>
</dbReference>
<gene>
    <name evidence="5" type="primary">traR</name>
</gene>
<dbReference type="Gene3D" id="1.10.10.10">
    <property type="entry name" value="Winged helix-like DNA-binding domain superfamily/Winged helix DNA-binding domain"/>
    <property type="match status" value="1"/>
</dbReference>
<dbReference type="RefSeq" id="WP_011815240.1">
    <property type="nucleotide sequence ID" value="NC_008792.1"/>
</dbReference>
<dbReference type="PANTHER" id="PTHR44846">
    <property type="entry name" value="MANNOSYL-D-GLYCERATE TRANSPORT/METABOLISM SYSTEM REPRESSOR MNGR-RELATED"/>
    <property type="match status" value="1"/>
</dbReference>
<dbReference type="EMBL" id="X80774">
    <property type="protein sequence ID" value="CAA56754.1"/>
    <property type="molecule type" value="Genomic_DNA"/>
</dbReference>
<dbReference type="GO" id="GO:0045892">
    <property type="term" value="P:negative regulation of DNA-templated transcription"/>
    <property type="evidence" value="ECO:0007669"/>
    <property type="project" value="TreeGrafter"/>
</dbReference>